<proteinExistence type="predicted"/>
<comment type="caution">
    <text evidence="1">The sequence shown here is derived from an EMBL/GenBank/DDBJ whole genome shotgun (WGS) entry which is preliminary data.</text>
</comment>
<name>A0A7C3V9E2_9BACT</name>
<dbReference type="AlphaFoldDB" id="A0A7C3V9E2"/>
<dbReference type="EMBL" id="DTMF01000309">
    <property type="protein sequence ID" value="HGF35240.1"/>
    <property type="molecule type" value="Genomic_DNA"/>
</dbReference>
<evidence type="ECO:0000313" key="1">
    <source>
        <dbReference type="EMBL" id="HGF35240.1"/>
    </source>
</evidence>
<protein>
    <recommendedName>
        <fullName evidence="2">DUF4352 domain-containing protein</fullName>
    </recommendedName>
</protein>
<dbReference type="PROSITE" id="PS51257">
    <property type="entry name" value="PROKAR_LIPOPROTEIN"/>
    <property type="match status" value="1"/>
</dbReference>
<organism evidence="1">
    <name type="scientific">Desulfobacca acetoxidans</name>
    <dbReference type="NCBI Taxonomy" id="60893"/>
    <lineage>
        <taxon>Bacteria</taxon>
        <taxon>Pseudomonadati</taxon>
        <taxon>Thermodesulfobacteriota</taxon>
        <taxon>Desulfobaccia</taxon>
        <taxon>Desulfobaccales</taxon>
        <taxon>Desulfobaccaceae</taxon>
        <taxon>Desulfobacca</taxon>
    </lineage>
</organism>
<gene>
    <name evidence="1" type="ORF">ENW96_12820</name>
</gene>
<sequence>MRESVSATIVISGAVILFSCLGLLSNAAIQVQPSLDGRLEASLTQAKVNGKALVVKLTLKNVSNDILEPEIFLKDCYVASDEGRQRYHPLQDARGIVLAGPRSPDGDGDILRKKIQAGERINFWVHFPAPPPTAKTVDLFVPGLPPFEGVAFRRER</sequence>
<reference evidence="1" key="1">
    <citation type="journal article" date="2020" name="mSystems">
        <title>Genome- and Community-Level Interaction Insights into Carbon Utilization and Element Cycling Functions of Hydrothermarchaeota in Hydrothermal Sediment.</title>
        <authorList>
            <person name="Zhou Z."/>
            <person name="Liu Y."/>
            <person name="Xu W."/>
            <person name="Pan J."/>
            <person name="Luo Z.H."/>
            <person name="Li M."/>
        </authorList>
    </citation>
    <scope>NUCLEOTIDE SEQUENCE [LARGE SCALE GENOMIC DNA]</scope>
    <source>
        <strain evidence="1">SpSt-897</strain>
    </source>
</reference>
<evidence type="ECO:0008006" key="2">
    <source>
        <dbReference type="Google" id="ProtNLM"/>
    </source>
</evidence>
<accession>A0A7C3V9E2</accession>